<dbReference type="EMBL" id="BFAA01000499">
    <property type="protein sequence ID" value="GCB72614.1"/>
    <property type="molecule type" value="Genomic_DNA"/>
</dbReference>
<organism evidence="5 6">
    <name type="scientific">Scyliorhinus torazame</name>
    <name type="common">Cloudy catshark</name>
    <name type="synonym">Catulus torazame</name>
    <dbReference type="NCBI Taxonomy" id="75743"/>
    <lineage>
        <taxon>Eukaryota</taxon>
        <taxon>Metazoa</taxon>
        <taxon>Chordata</taxon>
        <taxon>Craniata</taxon>
        <taxon>Vertebrata</taxon>
        <taxon>Chondrichthyes</taxon>
        <taxon>Elasmobranchii</taxon>
        <taxon>Galeomorphii</taxon>
        <taxon>Galeoidea</taxon>
        <taxon>Carcharhiniformes</taxon>
        <taxon>Scyliorhinidae</taxon>
        <taxon>Scyliorhinus</taxon>
    </lineage>
</organism>
<dbReference type="GO" id="GO:0060090">
    <property type="term" value="F:molecular adaptor activity"/>
    <property type="evidence" value="ECO:0007669"/>
    <property type="project" value="InterPro"/>
</dbReference>
<proteinExistence type="predicted"/>
<sequence>MELPDRVNGELKARKQLIWEPHPAEGISDDYTEEKASLERQIQKKAEIQYQIAQELQHTSNILHEIEEEQPQQERELFTRQHVVKKESAGTVEPQDS</sequence>
<dbReference type="Proteomes" id="UP000288216">
    <property type="component" value="Unassembled WGS sequence"/>
</dbReference>
<evidence type="ECO:0000256" key="1">
    <source>
        <dbReference type="ARBA" id="ARBA00004300"/>
    </source>
</evidence>
<evidence type="ECO:0000313" key="5">
    <source>
        <dbReference type="EMBL" id="GCB72614.1"/>
    </source>
</evidence>
<keyword evidence="6" id="KW-1185">Reference proteome</keyword>
<keyword evidence="4" id="KW-0206">Cytoskeleton</keyword>
<dbReference type="PANTHER" id="PTHR44981">
    <property type="entry name" value="PERICENTRIN-LIKE PROTEIN, ISOFORM F"/>
    <property type="match status" value="1"/>
</dbReference>
<dbReference type="InterPro" id="IPR028745">
    <property type="entry name" value="AKAP9/Pericentrin"/>
</dbReference>
<evidence type="ECO:0000256" key="3">
    <source>
        <dbReference type="ARBA" id="ARBA00023054"/>
    </source>
</evidence>
<evidence type="ECO:0000256" key="2">
    <source>
        <dbReference type="ARBA" id="ARBA00022490"/>
    </source>
</evidence>
<keyword evidence="3" id="KW-0175">Coiled coil</keyword>
<dbReference type="GO" id="GO:0005813">
    <property type="term" value="C:centrosome"/>
    <property type="evidence" value="ECO:0007669"/>
    <property type="project" value="UniProtKB-SubCell"/>
</dbReference>
<keyword evidence="2" id="KW-0963">Cytoplasm</keyword>
<accession>A0A401PHP4</accession>
<protein>
    <submittedName>
        <fullName evidence="5">Uncharacterized protein</fullName>
    </submittedName>
</protein>
<comment type="caution">
    <text evidence="5">The sequence shown here is derived from an EMBL/GenBank/DDBJ whole genome shotgun (WGS) entry which is preliminary data.</text>
</comment>
<evidence type="ECO:0000256" key="4">
    <source>
        <dbReference type="ARBA" id="ARBA00023212"/>
    </source>
</evidence>
<comment type="subcellular location">
    <subcellularLocation>
        <location evidence="1">Cytoplasm</location>
        <location evidence="1">Cytoskeleton</location>
        <location evidence="1">Microtubule organizing center</location>
        <location evidence="1">Centrosome</location>
    </subcellularLocation>
</comment>
<dbReference type="GO" id="GO:0007165">
    <property type="term" value="P:signal transduction"/>
    <property type="evidence" value="ECO:0007669"/>
    <property type="project" value="InterPro"/>
</dbReference>
<gene>
    <name evidence="5" type="ORF">scyTo_0002093</name>
</gene>
<dbReference type="AlphaFoldDB" id="A0A401PHP4"/>
<reference evidence="5 6" key="1">
    <citation type="journal article" date="2018" name="Nat. Ecol. Evol.">
        <title>Shark genomes provide insights into elasmobranch evolution and the origin of vertebrates.</title>
        <authorList>
            <person name="Hara Y"/>
            <person name="Yamaguchi K"/>
            <person name="Onimaru K"/>
            <person name="Kadota M"/>
            <person name="Koyanagi M"/>
            <person name="Keeley SD"/>
            <person name="Tatsumi K"/>
            <person name="Tanaka K"/>
            <person name="Motone F"/>
            <person name="Kageyama Y"/>
            <person name="Nozu R"/>
            <person name="Adachi N"/>
            <person name="Nishimura O"/>
            <person name="Nakagawa R"/>
            <person name="Tanegashima C"/>
            <person name="Kiyatake I"/>
            <person name="Matsumoto R"/>
            <person name="Murakumo K"/>
            <person name="Nishida K"/>
            <person name="Terakita A"/>
            <person name="Kuratani S"/>
            <person name="Sato K"/>
            <person name="Hyodo S Kuraku.S."/>
        </authorList>
    </citation>
    <scope>NUCLEOTIDE SEQUENCE [LARGE SCALE GENOMIC DNA]</scope>
</reference>
<dbReference type="PANTHER" id="PTHR44981:SF1">
    <property type="entry name" value="A-KINASE ANCHOR PROTEIN 9"/>
    <property type="match status" value="1"/>
</dbReference>
<name>A0A401PHP4_SCYTO</name>
<evidence type="ECO:0000313" key="6">
    <source>
        <dbReference type="Proteomes" id="UP000288216"/>
    </source>
</evidence>